<evidence type="ECO:0000256" key="1">
    <source>
        <dbReference type="SAM" id="SignalP"/>
    </source>
</evidence>
<dbReference type="EMBL" id="CP011125">
    <property type="protein sequence ID" value="AKF07153.1"/>
    <property type="molecule type" value="Genomic_DNA"/>
</dbReference>
<reference evidence="2 3" key="1">
    <citation type="submission" date="2015-03" db="EMBL/GenBank/DDBJ databases">
        <title>Genome assembly of Sandaracinus amylolyticus DSM 53668.</title>
        <authorList>
            <person name="Sharma G."/>
            <person name="Subramanian S."/>
        </authorList>
    </citation>
    <scope>NUCLEOTIDE SEQUENCE [LARGE SCALE GENOMIC DNA]</scope>
    <source>
        <strain evidence="2 3">DSM 53668</strain>
    </source>
</reference>
<dbReference type="STRING" id="927083.DB32_004302"/>
<accession>A0A0F6YJB8</accession>
<dbReference type="RefSeq" id="WP_157069246.1">
    <property type="nucleotide sequence ID" value="NZ_CP011125.1"/>
</dbReference>
<name>A0A0F6YJB8_9BACT</name>
<dbReference type="PROSITE" id="PS51257">
    <property type="entry name" value="PROKAR_LIPOPROTEIN"/>
    <property type="match status" value="1"/>
</dbReference>
<keyword evidence="3" id="KW-1185">Reference proteome</keyword>
<proteinExistence type="predicted"/>
<sequence>MRRLPARALALMLLILGSCAAPDAEETAVLLLDEDARAAGIALEVGGETVESALPVPVAVDDEAYLVRPEGRERLALAPGELVEIRGPDGEVQRGAVDADRFVITGTHAGALSLGEMLGARVEPLSGARYALHAPGVTWVAALLHDVEVEGVRASSFEQGLAAGDLTWHERSALELDHVVPEPDDDGAIPDAAALVGAYAYSDVLFVLDAAGGYLLRTAEGTTRGTYRPAPGGIELAPHGGETTIRMRLWNDALVDDVGVRLAPATPEMFARSPSDRGEVFFDTGEIE</sequence>
<evidence type="ECO:0000313" key="2">
    <source>
        <dbReference type="EMBL" id="AKF07153.1"/>
    </source>
</evidence>
<gene>
    <name evidence="2" type="ORF">DB32_004302</name>
</gene>
<feature type="chain" id="PRO_5002512864" description="Lipoprotein" evidence="1">
    <location>
        <begin position="21"/>
        <end position="288"/>
    </location>
</feature>
<dbReference type="Proteomes" id="UP000034883">
    <property type="component" value="Chromosome"/>
</dbReference>
<keyword evidence="1" id="KW-0732">Signal</keyword>
<dbReference type="AlphaFoldDB" id="A0A0F6YJB8"/>
<organism evidence="2 3">
    <name type="scientific">Sandaracinus amylolyticus</name>
    <dbReference type="NCBI Taxonomy" id="927083"/>
    <lineage>
        <taxon>Bacteria</taxon>
        <taxon>Pseudomonadati</taxon>
        <taxon>Myxococcota</taxon>
        <taxon>Polyangia</taxon>
        <taxon>Polyangiales</taxon>
        <taxon>Sandaracinaceae</taxon>
        <taxon>Sandaracinus</taxon>
    </lineage>
</organism>
<dbReference type="KEGG" id="samy:DB32_004302"/>
<feature type="signal peptide" evidence="1">
    <location>
        <begin position="1"/>
        <end position="20"/>
    </location>
</feature>
<protein>
    <recommendedName>
        <fullName evidence="4">Lipoprotein</fullName>
    </recommendedName>
</protein>
<evidence type="ECO:0000313" key="3">
    <source>
        <dbReference type="Proteomes" id="UP000034883"/>
    </source>
</evidence>
<evidence type="ECO:0008006" key="4">
    <source>
        <dbReference type="Google" id="ProtNLM"/>
    </source>
</evidence>